<evidence type="ECO:0000259" key="9">
    <source>
        <dbReference type="Pfam" id="PF17745"/>
    </source>
</evidence>
<evidence type="ECO:0000256" key="7">
    <source>
        <dbReference type="ARBA" id="ARBA00033464"/>
    </source>
</evidence>
<keyword evidence="11" id="KW-1185">Reference proteome</keyword>
<keyword evidence="5" id="KW-0539">Nucleus</keyword>
<comment type="similarity">
    <text evidence="2">Belongs to the RNase H2 subunit B family.</text>
</comment>
<organism evidence="10 11">
    <name type="scientific">Iphiclides podalirius</name>
    <name type="common">scarce swallowtail</name>
    <dbReference type="NCBI Taxonomy" id="110791"/>
    <lineage>
        <taxon>Eukaryota</taxon>
        <taxon>Metazoa</taxon>
        <taxon>Ecdysozoa</taxon>
        <taxon>Arthropoda</taxon>
        <taxon>Hexapoda</taxon>
        <taxon>Insecta</taxon>
        <taxon>Pterygota</taxon>
        <taxon>Neoptera</taxon>
        <taxon>Endopterygota</taxon>
        <taxon>Lepidoptera</taxon>
        <taxon>Glossata</taxon>
        <taxon>Ditrysia</taxon>
        <taxon>Papilionoidea</taxon>
        <taxon>Papilionidae</taxon>
        <taxon>Papilioninae</taxon>
        <taxon>Iphiclides</taxon>
    </lineage>
</organism>
<feature type="non-terminal residue" evidence="10">
    <location>
        <position position="1"/>
    </location>
</feature>
<dbReference type="Pfam" id="PF09468">
    <property type="entry name" value="RNase_H2-Ydr279"/>
    <property type="match status" value="1"/>
</dbReference>
<evidence type="ECO:0000259" key="8">
    <source>
        <dbReference type="Pfam" id="PF09468"/>
    </source>
</evidence>
<dbReference type="PANTHER" id="PTHR13383:SF11">
    <property type="entry name" value="RIBONUCLEASE H2 SUBUNIT B"/>
    <property type="match status" value="1"/>
</dbReference>
<comment type="function">
    <text evidence="6">Non catalytic subunit of RNase H2, an endonuclease that specifically degrades the RNA of RNA:DNA hybrids. Participates in DNA replication, possibly by mediating the removal of lagging-strand Okazaki fragment RNA primers during DNA replication. Mediates the excision of single ribonucleotides from DNA:RNA duplexes.</text>
</comment>
<comment type="subcellular location">
    <subcellularLocation>
        <location evidence="1">Nucleus</location>
    </subcellularLocation>
</comment>
<dbReference type="PANTHER" id="PTHR13383">
    <property type="entry name" value="RIBONUCLEASE H2 SUBUNIT B"/>
    <property type="match status" value="1"/>
</dbReference>
<dbReference type="InterPro" id="IPR019024">
    <property type="entry name" value="RNase_H2_suB_wHTH"/>
</dbReference>
<dbReference type="InterPro" id="IPR041195">
    <property type="entry name" value="Rnh202_N"/>
</dbReference>
<comment type="subunit">
    <text evidence="3">The RNase H2 complex is a heterotrimer composed of the catalytic subunit RNASEH2A and the non-catalytic subunits RNASEH2B and RNASEH2C.</text>
</comment>
<dbReference type="Pfam" id="PF17745">
    <property type="entry name" value="Ydr279_N"/>
    <property type="match status" value="1"/>
</dbReference>
<dbReference type="EMBL" id="OW152817">
    <property type="protein sequence ID" value="CAH2068924.1"/>
    <property type="molecule type" value="Genomic_DNA"/>
</dbReference>
<dbReference type="Proteomes" id="UP000837857">
    <property type="component" value="Chromosome 5"/>
</dbReference>
<evidence type="ECO:0000313" key="11">
    <source>
        <dbReference type="Proteomes" id="UP000837857"/>
    </source>
</evidence>
<dbReference type="InterPro" id="IPR040456">
    <property type="entry name" value="RNase_H2_suB"/>
</dbReference>
<evidence type="ECO:0000256" key="6">
    <source>
        <dbReference type="ARBA" id="ARBA00024778"/>
    </source>
</evidence>
<feature type="domain" description="Rnh202 triple barrel" evidence="9">
    <location>
        <begin position="38"/>
        <end position="98"/>
    </location>
</feature>
<reference evidence="10" key="1">
    <citation type="submission" date="2022-03" db="EMBL/GenBank/DDBJ databases">
        <authorList>
            <person name="Martin H S."/>
        </authorList>
    </citation>
    <scope>NUCLEOTIDE SEQUENCE</scope>
</reference>
<name>A0ABN8IX45_9NEOP</name>
<proteinExistence type="inferred from homology"/>
<evidence type="ECO:0000256" key="1">
    <source>
        <dbReference type="ARBA" id="ARBA00004123"/>
    </source>
</evidence>
<dbReference type="CDD" id="cd09270">
    <property type="entry name" value="RNase_H2-B"/>
    <property type="match status" value="1"/>
</dbReference>
<dbReference type="Gene3D" id="1.10.20.120">
    <property type="match status" value="1"/>
</dbReference>
<evidence type="ECO:0000313" key="10">
    <source>
        <dbReference type="EMBL" id="CAH2068924.1"/>
    </source>
</evidence>
<evidence type="ECO:0000256" key="2">
    <source>
        <dbReference type="ARBA" id="ARBA00009823"/>
    </source>
</evidence>
<evidence type="ECO:0000256" key="4">
    <source>
        <dbReference type="ARBA" id="ARBA00019062"/>
    </source>
</evidence>
<protein>
    <recommendedName>
        <fullName evidence="4">Ribonuclease H2 subunit B</fullName>
    </recommendedName>
    <alternativeName>
        <fullName evidence="7">Ribonuclease HI subunit B</fullName>
    </alternativeName>
</protein>
<evidence type="ECO:0000256" key="3">
    <source>
        <dbReference type="ARBA" id="ARBA00011277"/>
    </source>
</evidence>
<dbReference type="Gene3D" id="2.20.25.530">
    <property type="match status" value="1"/>
</dbReference>
<gene>
    <name evidence="10" type="ORF">IPOD504_LOCUS14614</name>
</gene>
<feature type="domain" description="Ribonuclease H2 subunit B wHTH" evidence="8">
    <location>
        <begin position="102"/>
        <end position="225"/>
    </location>
</feature>
<sequence length="309" mass="35044">MTTRSQKKSLTTANGNSPAQKRIENSWIIVIKEPLFENENFSIITLPHPAHGNASKYGLDCVHNKMYEVVTFGESYRSWFLGDYVKSDGRLLMMTPINPLFVVLPRLREQCNSRAVPLNDLLSEKGFDKIIDFVTNMDKIGDLKGPADMKAYKYNEAKTLTWLEGRVQKVANILKEKNIHVKPGAISDTFISSSLDSDKIDDEFYLKYAHGIISEYLQDDLVQKLEEKFNFKPEIIECIGKKRKSDVENGNLNKKVKCENILEDLIDVKIGSTLNGSLEIKKKPISAKEKARQKAASGTKTISEFFTKK</sequence>
<accession>A0ABN8IX45</accession>
<evidence type="ECO:0000256" key="5">
    <source>
        <dbReference type="ARBA" id="ARBA00023242"/>
    </source>
</evidence>